<evidence type="ECO:0000313" key="1">
    <source>
        <dbReference type="EMBL" id="KAG5168368.1"/>
    </source>
</evidence>
<organism evidence="1">
    <name type="scientific">Psilocybe cubensis</name>
    <name type="common">Psychedelic mushroom</name>
    <name type="synonym">Stropharia cubensis</name>
    <dbReference type="NCBI Taxonomy" id="181762"/>
    <lineage>
        <taxon>Eukaryota</taxon>
        <taxon>Fungi</taxon>
        <taxon>Dikarya</taxon>
        <taxon>Basidiomycota</taxon>
        <taxon>Agaricomycotina</taxon>
        <taxon>Agaricomycetes</taxon>
        <taxon>Agaricomycetidae</taxon>
        <taxon>Agaricales</taxon>
        <taxon>Agaricineae</taxon>
        <taxon>Strophariaceae</taxon>
        <taxon>Psilocybe</taxon>
    </lineage>
</organism>
<comment type="caution">
    <text evidence="1">The sequence shown here is derived from an EMBL/GenBank/DDBJ whole genome shotgun (WGS) entry which is preliminary data.</text>
</comment>
<sequence length="66" mass="7400">MLTTQTFVTLSSQSLPKHAESSITRAFKASMIISSPVVRTILILKTYLYIFCLRCSVYLVLNPCLS</sequence>
<accession>A0A8H7XWX4</accession>
<protein>
    <submittedName>
        <fullName evidence="1">Uncharacterized protein</fullName>
    </submittedName>
</protein>
<dbReference type="EMBL" id="JAFIQS010000006">
    <property type="protein sequence ID" value="KAG5168368.1"/>
    <property type="molecule type" value="Genomic_DNA"/>
</dbReference>
<name>A0A8H7XWX4_PSICU</name>
<proteinExistence type="predicted"/>
<gene>
    <name evidence="1" type="ORF">JR316_006966</name>
</gene>
<dbReference type="AlphaFoldDB" id="A0A8H7XWX4"/>
<reference evidence="1" key="1">
    <citation type="submission" date="2021-02" db="EMBL/GenBank/DDBJ databases">
        <title>Psilocybe cubensis genome.</title>
        <authorList>
            <person name="Mckernan K.J."/>
            <person name="Crawford S."/>
            <person name="Trippe A."/>
            <person name="Kane L.T."/>
            <person name="Mclaughlin S."/>
        </authorList>
    </citation>
    <scope>NUCLEOTIDE SEQUENCE [LARGE SCALE GENOMIC DNA]</scope>
    <source>
        <strain evidence="1">MGC-MH-2018</strain>
    </source>
</reference>